<feature type="compositionally biased region" description="Low complexity" evidence="1">
    <location>
        <begin position="92"/>
        <end position="109"/>
    </location>
</feature>
<gene>
    <name evidence="3" type="ORF">OJ996_16130</name>
</gene>
<dbReference type="Proteomes" id="UP001165653">
    <property type="component" value="Unassembled WGS sequence"/>
</dbReference>
<feature type="region of interest" description="Disordered" evidence="1">
    <location>
        <begin position="225"/>
        <end position="245"/>
    </location>
</feature>
<comment type="caution">
    <text evidence="3">The sequence shown here is derived from an EMBL/GenBank/DDBJ whole genome shotgun (WGS) entry which is preliminary data.</text>
</comment>
<protein>
    <submittedName>
        <fullName evidence="3">Uncharacterized protein</fullName>
    </submittedName>
</protein>
<evidence type="ECO:0000313" key="3">
    <source>
        <dbReference type="EMBL" id="MCW1915115.1"/>
    </source>
</evidence>
<accession>A0ABT3G5J6</accession>
<evidence type="ECO:0000313" key="4">
    <source>
        <dbReference type="Proteomes" id="UP001165653"/>
    </source>
</evidence>
<feature type="compositionally biased region" description="Low complexity" evidence="1">
    <location>
        <begin position="234"/>
        <end position="245"/>
    </location>
</feature>
<feature type="chain" id="PRO_5045327561" evidence="2">
    <location>
        <begin position="20"/>
        <end position="245"/>
    </location>
</feature>
<feature type="region of interest" description="Disordered" evidence="1">
    <location>
        <begin position="20"/>
        <end position="109"/>
    </location>
</feature>
<evidence type="ECO:0000256" key="2">
    <source>
        <dbReference type="SAM" id="SignalP"/>
    </source>
</evidence>
<reference evidence="3" key="1">
    <citation type="submission" date="2022-10" db="EMBL/GenBank/DDBJ databases">
        <title>Luteolibacter sp. GHJ8, whole genome shotgun sequencing project.</title>
        <authorList>
            <person name="Zhao G."/>
            <person name="Shen L."/>
        </authorList>
    </citation>
    <scope>NUCLEOTIDE SEQUENCE</scope>
    <source>
        <strain evidence="3">GHJ8</strain>
    </source>
</reference>
<proteinExistence type="predicted"/>
<organism evidence="3 4">
    <name type="scientific">Luteolibacter rhizosphaerae</name>
    <dbReference type="NCBI Taxonomy" id="2989719"/>
    <lineage>
        <taxon>Bacteria</taxon>
        <taxon>Pseudomonadati</taxon>
        <taxon>Verrucomicrobiota</taxon>
        <taxon>Verrucomicrobiia</taxon>
        <taxon>Verrucomicrobiales</taxon>
        <taxon>Verrucomicrobiaceae</taxon>
        <taxon>Luteolibacter</taxon>
    </lineage>
</organism>
<evidence type="ECO:0000256" key="1">
    <source>
        <dbReference type="SAM" id="MobiDB-lite"/>
    </source>
</evidence>
<name>A0ABT3G5J6_9BACT</name>
<keyword evidence="4" id="KW-1185">Reference proteome</keyword>
<dbReference type="EMBL" id="JAPDDR010000008">
    <property type="protein sequence ID" value="MCW1915115.1"/>
    <property type="molecule type" value="Genomic_DNA"/>
</dbReference>
<keyword evidence="2" id="KW-0732">Signal</keyword>
<dbReference type="RefSeq" id="WP_264514654.1">
    <property type="nucleotide sequence ID" value="NZ_JAPDDR010000008.1"/>
</dbReference>
<feature type="compositionally biased region" description="Basic and acidic residues" evidence="1">
    <location>
        <begin position="53"/>
        <end position="73"/>
    </location>
</feature>
<feature type="signal peptide" evidence="2">
    <location>
        <begin position="1"/>
        <end position="19"/>
    </location>
</feature>
<sequence>MKALRPLLACAVLAAPAYAQNLAPENSERDPLLSALEEITDEEGPSVTVDIRSTAESHVPDEEKKPVEVKGELQEDETPAPEEAPPAPPEPEGVTVSVEPGSSGSGSVDAKSVKLLAPFPAKPLAAPPTGWRLEHPKDLPAFTREVPLSNGTRIQLSIRPHLLVPDADGAQVISVSEPGFEPDKRYAQTATTAAVLATSLERLDDDSRKMGEAIDRLEQLLGSLPAPVAPPVATPVAPTPNKKQR</sequence>
<feature type="compositionally biased region" description="Pro residues" evidence="1">
    <location>
        <begin position="82"/>
        <end position="91"/>
    </location>
</feature>